<reference evidence="2 3" key="1">
    <citation type="submission" date="2019-09" db="EMBL/GenBank/DDBJ databases">
        <authorList>
            <person name="Wang X."/>
        </authorList>
    </citation>
    <scope>NUCLEOTIDE SEQUENCE [LARGE SCALE GENOMIC DNA]</scope>
    <source>
        <strain evidence="2 3">CICC 11023</strain>
    </source>
</reference>
<evidence type="ECO:0000256" key="1">
    <source>
        <dbReference type="SAM" id="MobiDB-lite"/>
    </source>
</evidence>
<dbReference type="EMBL" id="VXLC01000001">
    <property type="protein sequence ID" value="KAA8890591.1"/>
    <property type="molecule type" value="Genomic_DNA"/>
</dbReference>
<name>A0A5N0ERS1_9NOCA</name>
<sequence length="405" mass="44439">MTKSARSNGRSSDMDGVLPEIAHRAGPSPVAGPVGVLYDQVLLHTNQLTARKIIPLPPSIAGLVLTGKKAAVGIKTIRQSHPDLLLLRDPEGYSRILATEDEPFFLDDDEDEQQERLFPLTLDECLQAQRDCGANLALTPTGYLNAGDSDALRAVVREAARIERDDVLVSVPLDIAWLNNDLIGHVIAVLATLDKPKAVFLGSQYDPMERYKDAVENLRRLVADAGHIAVLRTDLTGFDAMSHGAFATSIGTGGSQRHIVPFGQRSFSMQQDQSPSVLFEELMSFHKGSTLARRFANARPPVCTCTSCGGRKLDTFLSRDDSIAAHRHGMYTWASWVNDMHAQPTVAHRAVWWKNRCHTAAGYAEVVNAQINQPDGFEAPKTLKAWAELAPWWSVSGTTRQAQTR</sequence>
<dbReference type="OrthoDB" id="5096160at2"/>
<organism evidence="2 3">
    <name type="scientific">Nocardia colli</name>
    <dbReference type="NCBI Taxonomy" id="2545717"/>
    <lineage>
        <taxon>Bacteria</taxon>
        <taxon>Bacillati</taxon>
        <taxon>Actinomycetota</taxon>
        <taxon>Actinomycetes</taxon>
        <taxon>Mycobacteriales</taxon>
        <taxon>Nocardiaceae</taxon>
        <taxon>Nocardia</taxon>
    </lineage>
</organism>
<proteinExistence type="predicted"/>
<gene>
    <name evidence="2" type="ORF">F3087_04810</name>
</gene>
<dbReference type="RefSeq" id="WP_150400498.1">
    <property type="nucleotide sequence ID" value="NZ_VXLC01000001.1"/>
</dbReference>
<protein>
    <submittedName>
        <fullName evidence="2">Uncharacterized protein</fullName>
    </submittedName>
</protein>
<evidence type="ECO:0000313" key="2">
    <source>
        <dbReference type="EMBL" id="KAA8890591.1"/>
    </source>
</evidence>
<dbReference type="Proteomes" id="UP000323876">
    <property type="component" value="Unassembled WGS sequence"/>
</dbReference>
<keyword evidence="3" id="KW-1185">Reference proteome</keyword>
<accession>A0A5N0ERS1</accession>
<evidence type="ECO:0000313" key="3">
    <source>
        <dbReference type="Proteomes" id="UP000323876"/>
    </source>
</evidence>
<comment type="caution">
    <text evidence="2">The sequence shown here is derived from an EMBL/GenBank/DDBJ whole genome shotgun (WGS) entry which is preliminary data.</text>
</comment>
<feature type="region of interest" description="Disordered" evidence="1">
    <location>
        <begin position="1"/>
        <end position="25"/>
    </location>
</feature>
<feature type="compositionally biased region" description="Polar residues" evidence="1">
    <location>
        <begin position="1"/>
        <end position="11"/>
    </location>
</feature>
<dbReference type="AlphaFoldDB" id="A0A5N0ERS1"/>